<proteinExistence type="predicted"/>
<name>A0A841HYX0_9DEIO</name>
<organism evidence="1 2">
    <name type="scientific">Deinobacterium chartae</name>
    <dbReference type="NCBI Taxonomy" id="521158"/>
    <lineage>
        <taxon>Bacteria</taxon>
        <taxon>Thermotogati</taxon>
        <taxon>Deinococcota</taxon>
        <taxon>Deinococci</taxon>
        <taxon>Deinococcales</taxon>
        <taxon>Deinococcaceae</taxon>
        <taxon>Deinobacterium</taxon>
    </lineage>
</organism>
<comment type="caution">
    <text evidence="1">The sequence shown here is derived from an EMBL/GenBank/DDBJ whole genome shotgun (WGS) entry which is preliminary data.</text>
</comment>
<keyword evidence="2" id="KW-1185">Reference proteome</keyword>
<accession>A0A841HYX0</accession>
<protein>
    <submittedName>
        <fullName evidence="1">Uncharacterized protein</fullName>
    </submittedName>
</protein>
<dbReference type="AlphaFoldDB" id="A0A841HYX0"/>
<evidence type="ECO:0000313" key="1">
    <source>
        <dbReference type="EMBL" id="MBB6098741.1"/>
    </source>
</evidence>
<dbReference type="EMBL" id="JACHHG010000007">
    <property type="protein sequence ID" value="MBB6098741.1"/>
    <property type="molecule type" value="Genomic_DNA"/>
</dbReference>
<evidence type="ECO:0000313" key="2">
    <source>
        <dbReference type="Proteomes" id="UP000569951"/>
    </source>
</evidence>
<reference evidence="1 2" key="1">
    <citation type="submission" date="2020-08" db="EMBL/GenBank/DDBJ databases">
        <title>Genomic Encyclopedia of Type Strains, Phase IV (KMG-IV): sequencing the most valuable type-strain genomes for metagenomic binning, comparative biology and taxonomic classification.</title>
        <authorList>
            <person name="Goeker M."/>
        </authorList>
    </citation>
    <scope>NUCLEOTIDE SEQUENCE [LARGE SCALE GENOMIC DNA]</scope>
    <source>
        <strain evidence="1 2">DSM 21458</strain>
    </source>
</reference>
<dbReference type="Proteomes" id="UP000569951">
    <property type="component" value="Unassembled WGS sequence"/>
</dbReference>
<gene>
    <name evidence="1" type="ORF">HNR42_002176</name>
</gene>
<sequence length="39" mass="4053">MPPPIGTVPGSQETVATVPGLLRTLVALGAPTQLPWRVM</sequence>